<name>A0A5N6U9I2_ASPAV</name>
<reference evidence="2 3" key="1">
    <citation type="submission" date="2019-04" db="EMBL/GenBank/DDBJ databases">
        <title>Friends and foes A comparative genomics study of 23 Aspergillus species from section Flavi.</title>
        <authorList>
            <consortium name="DOE Joint Genome Institute"/>
            <person name="Kjaerbolling I."/>
            <person name="Vesth T."/>
            <person name="Frisvad J.C."/>
            <person name="Nybo J.L."/>
            <person name="Theobald S."/>
            <person name="Kildgaard S."/>
            <person name="Isbrandt T."/>
            <person name="Kuo A."/>
            <person name="Sato A."/>
            <person name="Lyhne E.K."/>
            <person name="Kogle M.E."/>
            <person name="Wiebenga A."/>
            <person name="Kun R.S."/>
            <person name="Lubbers R.J."/>
            <person name="Makela M.R."/>
            <person name="Barry K."/>
            <person name="Chovatia M."/>
            <person name="Clum A."/>
            <person name="Daum C."/>
            <person name="Haridas S."/>
            <person name="He G."/>
            <person name="LaButti K."/>
            <person name="Lipzen A."/>
            <person name="Mondo S."/>
            <person name="Riley R."/>
            <person name="Salamov A."/>
            <person name="Simmons B.A."/>
            <person name="Magnuson J.K."/>
            <person name="Henrissat B."/>
            <person name="Mortensen U.H."/>
            <person name="Larsen T.O."/>
            <person name="Devries R.P."/>
            <person name="Grigoriev I.V."/>
            <person name="Machida M."/>
            <person name="Baker S.E."/>
            <person name="Andersen M.R."/>
        </authorList>
    </citation>
    <scope>NUCLEOTIDE SEQUENCE [LARGE SCALE GENOMIC DNA]</scope>
    <source>
        <strain evidence="2 3">IBT 18842</strain>
    </source>
</reference>
<feature type="compositionally biased region" description="Polar residues" evidence="1">
    <location>
        <begin position="278"/>
        <end position="295"/>
    </location>
</feature>
<feature type="region of interest" description="Disordered" evidence="1">
    <location>
        <begin position="199"/>
        <end position="220"/>
    </location>
</feature>
<organism evidence="2 3">
    <name type="scientific">Aspergillus avenaceus</name>
    <dbReference type="NCBI Taxonomy" id="36643"/>
    <lineage>
        <taxon>Eukaryota</taxon>
        <taxon>Fungi</taxon>
        <taxon>Dikarya</taxon>
        <taxon>Ascomycota</taxon>
        <taxon>Pezizomycotina</taxon>
        <taxon>Eurotiomycetes</taxon>
        <taxon>Eurotiomycetidae</taxon>
        <taxon>Eurotiales</taxon>
        <taxon>Aspergillaceae</taxon>
        <taxon>Aspergillus</taxon>
        <taxon>Aspergillus subgen. Circumdati</taxon>
    </lineage>
</organism>
<sequence length="295" mass="32938">MYSPLLGYSSRGRKLPHWFCVLAYFKVTRLGFWKAQEYVGAKVRFEKLDLERAGEHQRLSIAPGPSGQGIQRPRVLAILPSRKVQCQGLQRGLGLSAAIMAIHQVKREAHVSHGGLNTAFLNTRRSPLSRHHTHSEQTRHKRDLVRTGMIQRAITCLRGDGEGYTNTPHSRRCISRKHWMAGGAVKMRLIHAPTKRCLTGPWSKRGRPLPTKRGLMQPEVDTSSPWQLEEVGTVMIEKAKLNMGLTTPSIARTLPAANINSKQDDRVADPNELPTVVPPSQHSLSSIPEMNPNIA</sequence>
<keyword evidence="3" id="KW-1185">Reference proteome</keyword>
<protein>
    <submittedName>
        <fullName evidence="2">Uncharacterized protein</fullName>
    </submittedName>
</protein>
<evidence type="ECO:0000313" key="3">
    <source>
        <dbReference type="Proteomes" id="UP000325780"/>
    </source>
</evidence>
<evidence type="ECO:0000313" key="2">
    <source>
        <dbReference type="EMBL" id="KAE8155275.1"/>
    </source>
</evidence>
<accession>A0A5N6U9I2</accession>
<dbReference type="OrthoDB" id="2163491at2759"/>
<gene>
    <name evidence="2" type="ORF">BDV25DRAFT_135022</name>
</gene>
<feature type="region of interest" description="Disordered" evidence="1">
    <location>
        <begin position="263"/>
        <end position="295"/>
    </location>
</feature>
<dbReference type="EMBL" id="ML742023">
    <property type="protein sequence ID" value="KAE8155275.1"/>
    <property type="molecule type" value="Genomic_DNA"/>
</dbReference>
<dbReference type="Proteomes" id="UP000325780">
    <property type="component" value="Unassembled WGS sequence"/>
</dbReference>
<dbReference type="AlphaFoldDB" id="A0A5N6U9I2"/>
<proteinExistence type="predicted"/>
<evidence type="ECO:0000256" key="1">
    <source>
        <dbReference type="SAM" id="MobiDB-lite"/>
    </source>
</evidence>